<reference evidence="1 2" key="1">
    <citation type="submission" date="2018-08" db="EMBL/GenBank/DDBJ databases">
        <title>Hydrogenophaga sp. LA-38 isolated from sludge.</title>
        <authorList>
            <person name="Im W.-T."/>
        </authorList>
    </citation>
    <scope>NUCLEOTIDE SEQUENCE [LARGE SCALE GENOMIC DNA]</scope>
    <source>
        <strain evidence="1 2">LA-38</strain>
    </source>
</reference>
<dbReference type="Proteomes" id="UP000261931">
    <property type="component" value="Unassembled WGS sequence"/>
</dbReference>
<dbReference type="EMBL" id="QVLS01000005">
    <property type="protein sequence ID" value="RFP79234.1"/>
    <property type="molecule type" value="Genomic_DNA"/>
</dbReference>
<proteinExistence type="predicted"/>
<accession>A0A372EJY4</accession>
<organism evidence="1 2">
    <name type="scientific">Hydrogenophaga borbori</name>
    <dbReference type="NCBI Taxonomy" id="2294117"/>
    <lineage>
        <taxon>Bacteria</taxon>
        <taxon>Pseudomonadati</taxon>
        <taxon>Pseudomonadota</taxon>
        <taxon>Betaproteobacteria</taxon>
        <taxon>Burkholderiales</taxon>
        <taxon>Comamonadaceae</taxon>
        <taxon>Hydrogenophaga</taxon>
    </lineage>
</organism>
<dbReference type="AlphaFoldDB" id="A0A372EJY4"/>
<comment type="caution">
    <text evidence="1">The sequence shown here is derived from an EMBL/GenBank/DDBJ whole genome shotgun (WGS) entry which is preliminary data.</text>
</comment>
<sequence length="157" mass="17007">MQTEALYSGAVMVTLKALSAFSILPELDLNKIDEQLRPAVAQAIARVLDSAFKESPGSVVDNCRDAMQAILSSWLAQSGSPDTIIGRELAQVSATIEGAPYERICVGHLGKVCAKLHSRNKSNAQRQNGYRPIMEEDAELAIHAVGFAIRDLEWAKA</sequence>
<name>A0A372EJY4_9BURK</name>
<gene>
    <name evidence="1" type="ORF">DY262_09640</name>
</gene>
<evidence type="ECO:0000313" key="1">
    <source>
        <dbReference type="EMBL" id="RFP79234.1"/>
    </source>
</evidence>
<keyword evidence="2" id="KW-1185">Reference proteome</keyword>
<protein>
    <submittedName>
        <fullName evidence="1">Uncharacterized protein</fullName>
    </submittedName>
</protein>
<evidence type="ECO:0000313" key="2">
    <source>
        <dbReference type="Proteomes" id="UP000261931"/>
    </source>
</evidence>